<organism evidence="1 2">
    <name type="scientific">Hypoxylon rubiginosum</name>
    <dbReference type="NCBI Taxonomy" id="110542"/>
    <lineage>
        <taxon>Eukaryota</taxon>
        <taxon>Fungi</taxon>
        <taxon>Dikarya</taxon>
        <taxon>Ascomycota</taxon>
        <taxon>Pezizomycotina</taxon>
        <taxon>Sordariomycetes</taxon>
        <taxon>Xylariomycetidae</taxon>
        <taxon>Xylariales</taxon>
        <taxon>Hypoxylaceae</taxon>
        <taxon>Hypoxylon</taxon>
    </lineage>
</organism>
<evidence type="ECO:0000313" key="1">
    <source>
        <dbReference type="EMBL" id="KAI6090034.1"/>
    </source>
</evidence>
<dbReference type="Proteomes" id="UP001497680">
    <property type="component" value="Unassembled WGS sequence"/>
</dbReference>
<comment type="caution">
    <text evidence="1">The sequence shown here is derived from an EMBL/GenBank/DDBJ whole genome shotgun (WGS) entry which is preliminary data.</text>
</comment>
<dbReference type="EMBL" id="MU394293">
    <property type="protein sequence ID" value="KAI6090034.1"/>
    <property type="molecule type" value="Genomic_DNA"/>
</dbReference>
<name>A0ACC0DBA9_9PEZI</name>
<gene>
    <name evidence="1" type="ORF">F4821DRAFT_230483</name>
</gene>
<protein>
    <submittedName>
        <fullName evidence="1">Uncharacterized protein</fullName>
    </submittedName>
</protein>
<evidence type="ECO:0000313" key="2">
    <source>
        <dbReference type="Proteomes" id="UP001497680"/>
    </source>
</evidence>
<sequence>MSRSKNALATVVAAMLLLASTLVNTALAVGYRDFGALDDAALFPADHINHNPGLGPRLFANGMPPIPAAKGKLSNRQTPGQCGENQHSCLDVGPAGAALCCRNDQYCFLNSTWQPQCCGLGTTCGSPCQENALYCNSTTVSTVTVATSATVTLLVATSEVAACCGRRCSSSSFLCQDDFGTQCCGYGAQCLSGGSCLYTSTAMSTVVTPIPSGCTTSQFACTEGGGCCNFGSTCTSQILGTMTSQACAANLTVVNDSNGLSEGAKVGIGVGIAVGAAVVIGALTWFFVRRRREKSRQGTTLQGSGPADEDGNNNLAQPFMRHLAMSEVTSPSSTAAGGRPRLHEHGLTYDYYGPDAVVGPYTDRVDSVPGRNLSTEPSRSSPGYSERAAMPAMGYPDRPNDIVNPVELDADANGRATRVELEDKGLEMASTPVAKDEDDEHGPFELYGSPGTSPAPMTAEEAERRRTQNLSPTPPPVVVTDEQEKKDEEKK</sequence>
<proteinExistence type="predicted"/>
<keyword evidence="2" id="KW-1185">Reference proteome</keyword>
<reference evidence="1 2" key="1">
    <citation type="journal article" date="2022" name="New Phytol.">
        <title>Ecological generalism drives hyperdiversity of secondary metabolite gene clusters in xylarialean endophytes.</title>
        <authorList>
            <person name="Franco M.E.E."/>
            <person name="Wisecaver J.H."/>
            <person name="Arnold A.E."/>
            <person name="Ju Y.M."/>
            <person name="Slot J.C."/>
            <person name="Ahrendt S."/>
            <person name="Moore L.P."/>
            <person name="Eastman K.E."/>
            <person name="Scott K."/>
            <person name="Konkel Z."/>
            <person name="Mondo S.J."/>
            <person name="Kuo A."/>
            <person name="Hayes R.D."/>
            <person name="Haridas S."/>
            <person name="Andreopoulos B."/>
            <person name="Riley R."/>
            <person name="LaButti K."/>
            <person name="Pangilinan J."/>
            <person name="Lipzen A."/>
            <person name="Amirebrahimi M."/>
            <person name="Yan J."/>
            <person name="Adam C."/>
            <person name="Keymanesh K."/>
            <person name="Ng V."/>
            <person name="Louie K."/>
            <person name="Northen T."/>
            <person name="Drula E."/>
            <person name="Henrissat B."/>
            <person name="Hsieh H.M."/>
            <person name="Youens-Clark K."/>
            <person name="Lutzoni F."/>
            <person name="Miadlikowska J."/>
            <person name="Eastwood D.C."/>
            <person name="Hamelin R.C."/>
            <person name="Grigoriev I.V."/>
            <person name="U'Ren J.M."/>
        </authorList>
    </citation>
    <scope>NUCLEOTIDE SEQUENCE [LARGE SCALE GENOMIC DNA]</scope>
    <source>
        <strain evidence="1 2">ER1909</strain>
    </source>
</reference>
<accession>A0ACC0DBA9</accession>